<dbReference type="GO" id="GO:0046872">
    <property type="term" value="F:metal ion binding"/>
    <property type="evidence" value="ECO:0007669"/>
    <property type="project" value="UniProtKB-KW"/>
</dbReference>
<evidence type="ECO:0000313" key="4">
    <source>
        <dbReference type="EMBL" id="PMS20977.1"/>
    </source>
</evidence>
<evidence type="ECO:0000256" key="1">
    <source>
        <dbReference type="ARBA" id="ARBA00004418"/>
    </source>
</evidence>
<dbReference type="InterPro" id="IPR033138">
    <property type="entry name" value="Cu_oxidase_CS"/>
</dbReference>
<dbReference type="PROSITE" id="PS00196">
    <property type="entry name" value="COPPER_BLUE"/>
    <property type="match status" value="1"/>
</dbReference>
<keyword evidence="3" id="KW-0186">Copper</keyword>
<organism evidence="4 5">
    <name type="scientific">Trinickia soli</name>
    <dbReference type="NCBI Taxonomy" id="380675"/>
    <lineage>
        <taxon>Bacteria</taxon>
        <taxon>Pseudomonadati</taxon>
        <taxon>Pseudomonadota</taxon>
        <taxon>Betaproteobacteria</taxon>
        <taxon>Burkholderiales</taxon>
        <taxon>Burkholderiaceae</taxon>
        <taxon>Trinickia</taxon>
    </lineage>
</organism>
<dbReference type="GO" id="GO:0042597">
    <property type="term" value="C:periplasmic space"/>
    <property type="evidence" value="ECO:0007669"/>
    <property type="project" value="UniProtKB-SubCell"/>
</dbReference>
<evidence type="ECO:0000256" key="3">
    <source>
        <dbReference type="ARBA" id="ARBA00023008"/>
    </source>
</evidence>
<reference evidence="4 5" key="1">
    <citation type="submission" date="2018-01" db="EMBL/GenBank/DDBJ databases">
        <title>Whole genome analyses suggest that Burkholderia sensu lato contains two further novel genera in the rhizoxinica-symbiotica group Mycetohabitans gen. nov., and Trinickia gen. nov.: implications for the evolution of diazotrophy and nodulation in the Burkholderiaceae.</title>
        <authorList>
            <person name="Estrada-de los Santos P."/>
            <person name="Palmer M."/>
            <person name="Chavez-Ramirez B."/>
            <person name="Beukes C."/>
            <person name="Steenkamp E.T."/>
            <person name="Hirsch A.M."/>
            <person name="Manyaka P."/>
            <person name="Maluk M."/>
            <person name="Lafos M."/>
            <person name="Crook M."/>
            <person name="Gross E."/>
            <person name="Simon M.F."/>
            <person name="Bueno dos Reis Junior F."/>
            <person name="Poole P.S."/>
            <person name="Venter S.N."/>
            <person name="James E.K."/>
        </authorList>
    </citation>
    <scope>NUCLEOTIDE SEQUENCE [LARGE SCALE GENOMIC DNA]</scope>
    <source>
        <strain evidence="4 5">GP25-8</strain>
    </source>
</reference>
<keyword evidence="5" id="KW-1185">Reference proteome</keyword>
<proteinExistence type="predicted"/>
<dbReference type="EMBL" id="PNYB01000017">
    <property type="protein sequence ID" value="PMS20977.1"/>
    <property type="molecule type" value="Genomic_DNA"/>
</dbReference>
<dbReference type="InterPro" id="IPR008972">
    <property type="entry name" value="Cupredoxin"/>
</dbReference>
<comment type="caution">
    <text evidence="4">The sequence shown here is derived from an EMBL/GenBank/DDBJ whole genome shotgun (WGS) entry which is preliminary data.</text>
</comment>
<keyword evidence="2" id="KW-0479">Metal-binding</keyword>
<sequence>MLAAPLGAAASEPAKVVVKLVDGGNGHMSLVISPKQIPPGPVEFTIENQSGTIKHEFLFARWQKPDGALPYDEKTQQVQEDAVKGLEGVEDLRPHESVTAQFTLSKGRYVVFCNEPGHYRSGMHADFIVGSAR</sequence>
<comment type="subcellular location">
    <subcellularLocation>
        <location evidence="1">Periplasm</location>
    </subcellularLocation>
</comment>
<accession>A0A2N7VV00</accession>
<name>A0A2N7VV00_9BURK</name>
<dbReference type="PROSITE" id="PS00079">
    <property type="entry name" value="MULTICOPPER_OXIDASE1"/>
    <property type="match status" value="1"/>
</dbReference>
<gene>
    <name evidence="4" type="ORF">C0Z19_18950</name>
</gene>
<dbReference type="Proteomes" id="UP000235347">
    <property type="component" value="Unassembled WGS sequence"/>
</dbReference>
<dbReference type="InterPro" id="IPR028871">
    <property type="entry name" value="BlueCu_1_BS"/>
</dbReference>
<protein>
    <recommendedName>
        <fullName evidence="6">Blue (type 1) copper domain-containing protein</fullName>
    </recommendedName>
</protein>
<dbReference type="Gene3D" id="2.60.40.420">
    <property type="entry name" value="Cupredoxins - blue copper proteins"/>
    <property type="match status" value="1"/>
</dbReference>
<evidence type="ECO:0000313" key="5">
    <source>
        <dbReference type="Proteomes" id="UP000235347"/>
    </source>
</evidence>
<dbReference type="SUPFAM" id="SSF49503">
    <property type="entry name" value="Cupredoxins"/>
    <property type="match status" value="1"/>
</dbReference>
<evidence type="ECO:0000256" key="2">
    <source>
        <dbReference type="ARBA" id="ARBA00022723"/>
    </source>
</evidence>
<evidence type="ECO:0008006" key="6">
    <source>
        <dbReference type="Google" id="ProtNLM"/>
    </source>
</evidence>
<dbReference type="AlphaFoldDB" id="A0A2N7VV00"/>